<accession>A0A1H3QNX7</accession>
<reference evidence="2" key="1">
    <citation type="submission" date="2016-10" db="EMBL/GenBank/DDBJ databases">
        <authorList>
            <person name="Varghese N."/>
            <person name="Submissions S."/>
        </authorList>
    </citation>
    <scope>NUCLEOTIDE SEQUENCE [LARGE SCALE GENOMIC DNA]</scope>
    <source>
        <strain evidence="2">DSM 44718</strain>
    </source>
</reference>
<proteinExistence type="predicted"/>
<dbReference type="RefSeq" id="WP_090791852.1">
    <property type="nucleotide sequence ID" value="NZ_BOND01000009.1"/>
</dbReference>
<dbReference type="Proteomes" id="UP000199632">
    <property type="component" value="Unassembled WGS sequence"/>
</dbReference>
<organism evidence="1 2">
    <name type="scientific">Asanoa ishikariensis</name>
    <dbReference type="NCBI Taxonomy" id="137265"/>
    <lineage>
        <taxon>Bacteria</taxon>
        <taxon>Bacillati</taxon>
        <taxon>Actinomycetota</taxon>
        <taxon>Actinomycetes</taxon>
        <taxon>Micromonosporales</taxon>
        <taxon>Micromonosporaceae</taxon>
        <taxon>Asanoa</taxon>
    </lineage>
</organism>
<protein>
    <submittedName>
        <fullName evidence="1">Uncharacterized protein</fullName>
    </submittedName>
</protein>
<evidence type="ECO:0000313" key="2">
    <source>
        <dbReference type="Proteomes" id="UP000199632"/>
    </source>
</evidence>
<dbReference type="EMBL" id="FNQB01000002">
    <property type="protein sequence ID" value="SDZ14715.1"/>
    <property type="molecule type" value="Genomic_DNA"/>
</dbReference>
<dbReference type="STRING" id="137265.SAMN05421684_3020"/>
<gene>
    <name evidence="1" type="ORF">SAMN05421684_3020</name>
</gene>
<name>A0A1H3QNX7_9ACTN</name>
<dbReference type="OrthoDB" id="3368289at2"/>
<sequence length="166" mass="17564">MPSQPAPGDPLSYQLKSALPFPNVAIDVFTAQEWELLVRLPGRVIVAATHTGRPGRSVREGLAGLDAMAAGRAFDSDLVRAVVAAVYAERLPSVPSRPARDLLDECRDAVRVLGDRADPADSAAYRQWVQSIAARVCTGGRGPAVGQLGPGDRRFLADLGHALGMV</sequence>
<keyword evidence="2" id="KW-1185">Reference proteome</keyword>
<evidence type="ECO:0000313" key="1">
    <source>
        <dbReference type="EMBL" id="SDZ14715.1"/>
    </source>
</evidence>
<dbReference type="AlphaFoldDB" id="A0A1H3QNX7"/>